<dbReference type="Pfam" id="PF05982">
    <property type="entry name" value="Sbt_1"/>
    <property type="match status" value="1"/>
</dbReference>
<sequence length="332" mass="35145">MVDTALALQNILTPPVLFFFLGMLAVLLGSDLEIPAPLPKLFSLYLLLAIGFTGGVQLERSGLSLTVLLSVGAAVFMASVIPLYSFLILRTRLDVYNSAAIAAAYGSTSAVTYITAESFLRVLELPYDGFMVAALALMESPAIIVGLLLVRLLGRSSRKPGQEKVGPGAVLHEAFLNSSVFLLIGSLLVGFLVAQQGPTGVQKLEIFTDKLFYGVLTFFLLDMGLVAARRLNELRRAGPFLIGFAVLMPLVNAFLAIGLAAVLGMSQGTALLFAVLCAGSSYIAVPAAMRMTVPEANPSLYISTGLGLTFPFNIIVGIPLYLQVIKTVIPAG</sequence>
<feature type="transmembrane region" description="Helical" evidence="1">
    <location>
        <begin position="174"/>
        <end position="191"/>
    </location>
</feature>
<dbReference type="EMBL" id="JYFQ01000135">
    <property type="protein sequence ID" value="KKZ11665.1"/>
    <property type="molecule type" value="Genomic_DNA"/>
</dbReference>
<dbReference type="PANTHER" id="PTHR40400">
    <property type="entry name" value="SLR1512 PROTEIN"/>
    <property type="match status" value="1"/>
</dbReference>
<feature type="transmembrane region" description="Helical" evidence="1">
    <location>
        <begin position="130"/>
        <end position="153"/>
    </location>
</feature>
<protein>
    <submittedName>
        <fullName evidence="2">Permease</fullName>
    </submittedName>
</protein>
<reference evidence="2 3" key="1">
    <citation type="submission" date="2015-02" db="EMBL/GenBank/DDBJ databases">
        <authorList>
            <person name="Slaby B."/>
            <person name="Hentschel U."/>
        </authorList>
    </citation>
    <scope>NUCLEOTIDE SEQUENCE [LARGE SCALE GENOMIC DNA]</scope>
    <source>
        <strain evidence="2">15L</strain>
    </source>
</reference>
<reference evidence="2 3" key="2">
    <citation type="submission" date="2015-05" db="EMBL/GenBank/DDBJ databases">
        <title>Lifestyle Evolution in Cyanobacterial Symbionts of Sponges.</title>
        <authorList>
            <person name="Burgsdorf I."/>
            <person name="Slaby B.M."/>
            <person name="Handley K.M."/>
            <person name="Haber M."/>
            <person name="Blom J."/>
            <person name="Marshall C.W."/>
            <person name="Gilbert J.A."/>
            <person name="Hentschel U."/>
            <person name="Steindler L."/>
        </authorList>
    </citation>
    <scope>NUCLEOTIDE SEQUENCE [LARGE SCALE GENOMIC DNA]</scope>
    <source>
        <strain evidence="2">15L</strain>
    </source>
</reference>
<feature type="transmembrane region" description="Helical" evidence="1">
    <location>
        <begin position="300"/>
        <end position="322"/>
    </location>
</feature>
<feature type="transmembrane region" description="Helical" evidence="1">
    <location>
        <begin position="211"/>
        <end position="228"/>
    </location>
</feature>
<feature type="transmembrane region" description="Helical" evidence="1">
    <location>
        <begin position="41"/>
        <end position="58"/>
    </location>
</feature>
<evidence type="ECO:0000313" key="2">
    <source>
        <dbReference type="EMBL" id="KKZ11665.1"/>
    </source>
</evidence>
<dbReference type="InterPro" id="IPR010293">
    <property type="entry name" value="Sbt_1"/>
</dbReference>
<accession>A0A0G8AUI9</accession>
<proteinExistence type="predicted"/>
<keyword evidence="1" id="KW-0812">Transmembrane</keyword>
<feature type="transmembrane region" description="Helical" evidence="1">
    <location>
        <begin position="64"/>
        <end position="88"/>
    </location>
</feature>
<keyword evidence="1" id="KW-1133">Transmembrane helix</keyword>
<comment type="caution">
    <text evidence="2">The sequence shown here is derived from an EMBL/GenBank/DDBJ whole genome shotgun (WGS) entry which is preliminary data.</text>
</comment>
<feature type="transmembrane region" description="Helical" evidence="1">
    <location>
        <begin position="269"/>
        <end position="288"/>
    </location>
</feature>
<name>A0A0G8AUI9_9SYNE</name>
<keyword evidence="1" id="KW-0472">Membrane</keyword>
<dbReference type="AlphaFoldDB" id="A0A0G8AUI9"/>
<dbReference type="PATRIC" id="fig|1608419.3.peg.451"/>
<feature type="transmembrane region" description="Helical" evidence="1">
    <location>
        <begin position="240"/>
        <end position="263"/>
    </location>
</feature>
<feature type="transmembrane region" description="Helical" evidence="1">
    <location>
        <begin position="6"/>
        <end position="29"/>
    </location>
</feature>
<dbReference type="PANTHER" id="PTHR40400:SF1">
    <property type="entry name" value="SLR1512 PROTEIN"/>
    <property type="match status" value="1"/>
</dbReference>
<gene>
    <name evidence="2" type="ORF">TQ37_06750</name>
</gene>
<evidence type="ECO:0000256" key="1">
    <source>
        <dbReference type="SAM" id="Phobius"/>
    </source>
</evidence>
<dbReference type="Proteomes" id="UP000035037">
    <property type="component" value="Unassembled WGS sequence"/>
</dbReference>
<evidence type="ECO:0000313" key="3">
    <source>
        <dbReference type="Proteomes" id="UP000035037"/>
    </source>
</evidence>
<organism evidence="2 3">
    <name type="scientific">Candidatus Synechococcus spongiarum 15L</name>
    <dbReference type="NCBI Taxonomy" id="1608419"/>
    <lineage>
        <taxon>Bacteria</taxon>
        <taxon>Bacillati</taxon>
        <taxon>Cyanobacteriota</taxon>
        <taxon>Cyanophyceae</taxon>
        <taxon>Synechococcales</taxon>
        <taxon>Synechococcaceae</taxon>
        <taxon>Synechococcus</taxon>
    </lineage>
</organism>
<feature type="transmembrane region" description="Helical" evidence="1">
    <location>
        <begin position="95"/>
        <end position="115"/>
    </location>
</feature>